<dbReference type="KEGG" id="shs:STEHIDRAFT_126446"/>
<evidence type="ECO:0000313" key="1">
    <source>
        <dbReference type="EMBL" id="EIM79575.1"/>
    </source>
</evidence>
<sequence length="70" mass="8231">MSDDDCSTPYDPHNMFNRNDGCRRTSEVRIYSLQELLLARSFRVGFQSQVHFYSVRFSTSHLIRVDNGTR</sequence>
<dbReference type="EMBL" id="JH687403">
    <property type="protein sequence ID" value="EIM79575.1"/>
    <property type="molecule type" value="Genomic_DNA"/>
</dbReference>
<name>R7RXH5_STEHR</name>
<dbReference type="GeneID" id="18797763"/>
<keyword evidence="2" id="KW-1185">Reference proteome</keyword>
<protein>
    <submittedName>
        <fullName evidence="1">Uncharacterized protein</fullName>
    </submittedName>
</protein>
<organism evidence="1 2">
    <name type="scientific">Stereum hirsutum (strain FP-91666)</name>
    <name type="common">White-rot fungus</name>
    <dbReference type="NCBI Taxonomy" id="721885"/>
    <lineage>
        <taxon>Eukaryota</taxon>
        <taxon>Fungi</taxon>
        <taxon>Dikarya</taxon>
        <taxon>Basidiomycota</taxon>
        <taxon>Agaricomycotina</taxon>
        <taxon>Agaricomycetes</taxon>
        <taxon>Russulales</taxon>
        <taxon>Stereaceae</taxon>
        <taxon>Stereum</taxon>
    </lineage>
</organism>
<proteinExistence type="predicted"/>
<dbReference type="RefSeq" id="XP_007311365.1">
    <property type="nucleotide sequence ID" value="XM_007311303.1"/>
</dbReference>
<reference evidence="2" key="1">
    <citation type="journal article" date="2012" name="Science">
        <title>The Paleozoic origin of enzymatic lignin decomposition reconstructed from 31 fungal genomes.</title>
        <authorList>
            <person name="Floudas D."/>
            <person name="Binder M."/>
            <person name="Riley R."/>
            <person name="Barry K."/>
            <person name="Blanchette R.A."/>
            <person name="Henrissat B."/>
            <person name="Martinez A.T."/>
            <person name="Otillar R."/>
            <person name="Spatafora J.W."/>
            <person name="Yadav J.S."/>
            <person name="Aerts A."/>
            <person name="Benoit I."/>
            <person name="Boyd A."/>
            <person name="Carlson A."/>
            <person name="Copeland A."/>
            <person name="Coutinho P.M."/>
            <person name="de Vries R.P."/>
            <person name="Ferreira P."/>
            <person name="Findley K."/>
            <person name="Foster B."/>
            <person name="Gaskell J."/>
            <person name="Glotzer D."/>
            <person name="Gorecki P."/>
            <person name="Heitman J."/>
            <person name="Hesse C."/>
            <person name="Hori C."/>
            <person name="Igarashi K."/>
            <person name="Jurgens J.A."/>
            <person name="Kallen N."/>
            <person name="Kersten P."/>
            <person name="Kohler A."/>
            <person name="Kuees U."/>
            <person name="Kumar T.K.A."/>
            <person name="Kuo A."/>
            <person name="LaButti K."/>
            <person name="Larrondo L.F."/>
            <person name="Lindquist E."/>
            <person name="Ling A."/>
            <person name="Lombard V."/>
            <person name="Lucas S."/>
            <person name="Lundell T."/>
            <person name="Martin R."/>
            <person name="McLaughlin D.J."/>
            <person name="Morgenstern I."/>
            <person name="Morin E."/>
            <person name="Murat C."/>
            <person name="Nagy L.G."/>
            <person name="Nolan M."/>
            <person name="Ohm R.A."/>
            <person name="Patyshakuliyeva A."/>
            <person name="Rokas A."/>
            <person name="Ruiz-Duenas F.J."/>
            <person name="Sabat G."/>
            <person name="Salamov A."/>
            <person name="Samejima M."/>
            <person name="Schmutz J."/>
            <person name="Slot J.C."/>
            <person name="St John F."/>
            <person name="Stenlid J."/>
            <person name="Sun H."/>
            <person name="Sun S."/>
            <person name="Syed K."/>
            <person name="Tsang A."/>
            <person name="Wiebenga A."/>
            <person name="Young D."/>
            <person name="Pisabarro A."/>
            <person name="Eastwood D.C."/>
            <person name="Martin F."/>
            <person name="Cullen D."/>
            <person name="Grigoriev I.V."/>
            <person name="Hibbett D.S."/>
        </authorList>
    </citation>
    <scope>NUCLEOTIDE SEQUENCE [LARGE SCALE GENOMIC DNA]</scope>
    <source>
        <strain evidence="2">FP-91666</strain>
    </source>
</reference>
<gene>
    <name evidence="1" type="ORF">STEHIDRAFT_126446</name>
</gene>
<accession>R7RXH5</accession>
<dbReference type="AlphaFoldDB" id="R7RXH5"/>
<dbReference type="Proteomes" id="UP000053927">
    <property type="component" value="Unassembled WGS sequence"/>
</dbReference>
<evidence type="ECO:0000313" key="2">
    <source>
        <dbReference type="Proteomes" id="UP000053927"/>
    </source>
</evidence>